<evidence type="ECO:0000256" key="4">
    <source>
        <dbReference type="ARBA" id="ARBA00022989"/>
    </source>
</evidence>
<keyword evidence="3 8" id="KW-0812">Transmembrane</keyword>
<feature type="region of interest" description="Disordered" evidence="7">
    <location>
        <begin position="1"/>
        <end position="23"/>
    </location>
</feature>
<keyword evidence="5 8" id="KW-0472">Membrane</keyword>
<evidence type="ECO:0000313" key="10">
    <source>
        <dbReference type="Proteomes" id="UP001266099"/>
    </source>
</evidence>
<feature type="transmembrane region" description="Helical" evidence="8">
    <location>
        <begin position="216"/>
        <end position="240"/>
    </location>
</feature>
<feature type="coiled-coil region" evidence="6">
    <location>
        <begin position="412"/>
        <end position="447"/>
    </location>
</feature>
<feature type="transmembrane region" description="Helical" evidence="8">
    <location>
        <begin position="96"/>
        <end position="126"/>
    </location>
</feature>
<evidence type="ECO:0000256" key="6">
    <source>
        <dbReference type="SAM" id="Coils"/>
    </source>
</evidence>
<evidence type="ECO:0000256" key="1">
    <source>
        <dbReference type="ARBA" id="ARBA00004651"/>
    </source>
</evidence>
<organism evidence="9 10">
    <name type="scientific">Arcanobacterium hippocoleae</name>
    <dbReference type="NCBI Taxonomy" id="149017"/>
    <lineage>
        <taxon>Bacteria</taxon>
        <taxon>Bacillati</taxon>
        <taxon>Actinomycetota</taxon>
        <taxon>Actinomycetes</taxon>
        <taxon>Actinomycetales</taxon>
        <taxon>Actinomycetaceae</taxon>
        <taxon>Arcanobacterium</taxon>
    </lineage>
</organism>
<dbReference type="InterPro" id="IPR017039">
    <property type="entry name" value="Virul_fac_BrkB"/>
</dbReference>
<protein>
    <submittedName>
        <fullName evidence="9">Membrane protein</fullName>
    </submittedName>
</protein>
<feature type="transmembrane region" description="Helical" evidence="8">
    <location>
        <begin position="171"/>
        <end position="195"/>
    </location>
</feature>
<keyword evidence="10" id="KW-1185">Reference proteome</keyword>
<evidence type="ECO:0000256" key="5">
    <source>
        <dbReference type="ARBA" id="ARBA00023136"/>
    </source>
</evidence>
<feature type="transmembrane region" description="Helical" evidence="8">
    <location>
        <begin position="321"/>
        <end position="339"/>
    </location>
</feature>
<keyword evidence="2" id="KW-1003">Cell membrane</keyword>
<gene>
    <name evidence="9" type="ORF">J2S36_000179</name>
</gene>
<name>A0ABU1T004_9ACTO</name>
<dbReference type="EMBL" id="JAVDUJ010000001">
    <property type="protein sequence ID" value="MDR6938636.1"/>
    <property type="molecule type" value="Genomic_DNA"/>
</dbReference>
<evidence type="ECO:0000313" key="9">
    <source>
        <dbReference type="EMBL" id="MDR6938636.1"/>
    </source>
</evidence>
<feature type="transmembrane region" description="Helical" evidence="8">
    <location>
        <begin position="291"/>
        <end position="309"/>
    </location>
</feature>
<comment type="caution">
    <text evidence="9">The sequence shown here is derived from an EMBL/GenBank/DDBJ whole genome shotgun (WGS) entry which is preliminary data.</text>
</comment>
<sequence>MTKQVSDSSRKLVADEDPRKERPLDLAQAQIRQRKIGFAKVNAELDGALEGSPTWENERKKAAPADTIAAKLFKLLAYLNGTRLLRANSRYVNGRGYLLAGGIAYSALFSIAGSLTIALTFLAAAIGSNREIFDSFIEKTNSVLPGVLQTAENPNGLLNPEDLIVENPFNIVTLISLLIVLWSALSLMSGLRLAIWNMFGIASLPMVFISQKIRDLGAFLVLGVSVVISTVIAGGASIFADQIFEFLNLPGQWARILLMGLTFLVGVFVDTLVFIFIFVVLAGIKAPRRDLWLGSLLAGVLSSVVRGLGTSAVSSVADNPLLAPFAAIVTILLWVNLIARITLNAAAFIANPPEALVLNNDYFPHANDAPNYVTKSDLRTLAWAHDPITGVVLPDLRAGFMRKVNQEVAAGALELEAEYRQIAQKQAQAEKERIQIAEKTAREAEEIKSAERKAKWEARKAAQTQQAGFDPYNYAVPSAGIWRSEK</sequence>
<feature type="transmembrane region" description="Helical" evidence="8">
    <location>
        <begin position="260"/>
        <end position="284"/>
    </location>
</feature>
<proteinExistence type="predicted"/>
<keyword evidence="6" id="KW-0175">Coiled coil</keyword>
<dbReference type="PANTHER" id="PTHR30213">
    <property type="entry name" value="INNER MEMBRANE PROTEIN YHJD"/>
    <property type="match status" value="1"/>
</dbReference>
<dbReference type="Pfam" id="PF03631">
    <property type="entry name" value="Virul_fac_BrkB"/>
    <property type="match status" value="1"/>
</dbReference>
<evidence type="ECO:0000256" key="2">
    <source>
        <dbReference type="ARBA" id="ARBA00022475"/>
    </source>
</evidence>
<keyword evidence="4 8" id="KW-1133">Transmembrane helix</keyword>
<dbReference type="PANTHER" id="PTHR30213:SF1">
    <property type="entry name" value="INNER MEMBRANE PROTEIN YHJD"/>
    <property type="match status" value="1"/>
</dbReference>
<evidence type="ECO:0000256" key="7">
    <source>
        <dbReference type="SAM" id="MobiDB-lite"/>
    </source>
</evidence>
<dbReference type="RefSeq" id="WP_309954622.1">
    <property type="nucleotide sequence ID" value="NZ_JAVDUJ010000001.1"/>
</dbReference>
<reference evidence="9 10" key="1">
    <citation type="submission" date="2023-07" db="EMBL/GenBank/DDBJ databases">
        <title>Sequencing the genomes of 1000 actinobacteria strains.</title>
        <authorList>
            <person name="Klenk H.-P."/>
        </authorList>
    </citation>
    <scope>NUCLEOTIDE SEQUENCE [LARGE SCALE GENOMIC DNA]</scope>
    <source>
        <strain evidence="9 10">DSM 15539</strain>
    </source>
</reference>
<accession>A0ABU1T004</accession>
<dbReference type="Proteomes" id="UP001266099">
    <property type="component" value="Unassembled WGS sequence"/>
</dbReference>
<evidence type="ECO:0000256" key="3">
    <source>
        <dbReference type="ARBA" id="ARBA00022692"/>
    </source>
</evidence>
<feature type="compositionally biased region" description="Basic and acidic residues" evidence="7">
    <location>
        <begin position="8"/>
        <end position="23"/>
    </location>
</feature>
<evidence type="ECO:0000256" key="8">
    <source>
        <dbReference type="SAM" id="Phobius"/>
    </source>
</evidence>
<comment type="subcellular location">
    <subcellularLocation>
        <location evidence="1">Cell membrane</location>
        <topology evidence="1">Multi-pass membrane protein</topology>
    </subcellularLocation>
</comment>